<evidence type="ECO:0000256" key="3">
    <source>
        <dbReference type="ARBA" id="ARBA00022692"/>
    </source>
</evidence>
<keyword evidence="2" id="KW-1003">Cell membrane</keyword>
<keyword evidence="3 6" id="KW-0812">Transmembrane</keyword>
<comment type="subcellular location">
    <subcellularLocation>
        <location evidence="1">Cell membrane</location>
        <topology evidence="1">Multi-pass membrane protein</topology>
    </subcellularLocation>
</comment>
<evidence type="ECO:0000259" key="7">
    <source>
        <dbReference type="Pfam" id="PF02687"/>
    </source>
</evidence>
<keyword evidence="4 6" id="KW-1133">Transmembrane helix</keyword>
<feature type="transmembrane region" description="Helical" evidence="6">
    <location>
        <begin position="20"/>
        <end position="40"/>
    </location>
</feature>
<keyword evidence="5 6" id="KW-0472">Membrane</keyword>
<proteinExistence type="predicted"/>
<dbReference type="Proteomes" id="UP000320582">
    <property type="component" value="Unassembled WGS sequence"/>
</dbReference>
<feature type="transmembrane region" description="Helical" evidence="6">
    <location>
        <begin position="481"/>
        <end position="501"/>
    </location>
</feature>
<dbReference type="InterPro" id="IPR038766">
    <property type="entry name" value="Membrane_comp_ABC_pdt"/>
</dbReference>
<name>A0A543KFZ1_9RHOB</name>
<organism evidence="8 9">
    <name type="scientific">Roseinatronobacter monicus</name>
    <dbReference type="NCBI Taxonomy" id="393481"/>
    <lineage>
        <taxon>Bacteria</taxon>
        <taxon>Pseudomonadati</taxon>
        <taxon>Pseudomonadota</taxon>
        <taxon>Alphaproteobacteria</taxon>
        <taxon>Rhodobacterales</taxon>
        <taxon>Paracoccaceae</taxon>
        <taxon>Roseinatronobacter</taxon>
    </lineage>
</organism>
<evidence type="ECO:0000256" key="5">
    <source>
        <dbReference type="ARBA" id="ARBA00023136"/>
    </source>
</evidence>
<comment type="caution">
    <text evidence="8">The sequence shown here is derived from an EMBL/GenBank/DDBJ whole genome shotgun (WGS) entry which is preliminary data.</text>
</comment>
<dbReference type="EMBL" id="VFPT01000001">
    <property type="protein sequence ID" value="TQM93999.1"/>
    <property type="molecule type" value="Genomic_DNA"/>
</dbReference>
<feature type="transmembrane region" description="Helical" evidence="6">
    <location>
        <begin position="306"/>
        <end position="335"/>
    </location>
</feature>
<feature type="transmembrane region" description="Helical" evidence="6">
    <location>
        <begin position="433"/>
        <end position="452"/>
    </location>
</feature>
<evidence type="ECO:0000256" key="4">
    <source>
        <dbReference type="ARBA" id="ARBA00022989"/>
    </source>
</evidence>
<feature type="transmembrane region" description="Helical" evidence="6">
    <location>
        <begin position="402"/>
        <end position="427"/>
    </location>
</feature>
<evidence type="ECO:0000256" key="1">
    <source>
        <dbReference type="ARBA" id="ARBA00004651"/>
    </source>
</evidence>
<protein>
    <submittedName>
        <fullName evidence="8">Putative ABC transport system permease protein</fullName>
    </submittedName>
</protein>
<evidence type="ECO:0000313" key="9">
    <source>
        <dbReference type="Proteomes" id="UP000320582"/>
    </source>
</evidence>
<feature type="transmembrane region" description="Helical" evidence="6">
    <location>
        <begin position="808"/>
        <end position="828"/>
    </location>
</feature>
<accession>A0A543KFZ1</accession>
<feature type="transmembrane region" description="Helical" evidence="6">
    <location>
        <begin position="721"/>
        <end position="741"/>
    </location>
</feature>
<feature type="domain" description="ABC3 transporter permease C-terminal" evidence="7">
    <location>
        <begin position="265"/>
        <end position="377"/>
    </location>
</feature>
<keyword evidence="9" id="KW-1185">Reference proteome</keyword>
<evidence type="ECO:0000256" key="2">
    <source>
        <dbReference type="ARBA" id="ARBA00022475"/>
    </source>
</evidence>
<dbReference type="Pfam" id="PF02687">
    <property type="entry name" value="FtsX"/>
    <property type="match status" value="2"/>
</dbReference>
<dbReference type="PANTHER" id="PTHR30287:SF1">
    <property type="entry name" value="INNER MEMBRANE PROTEIN"/>
    <property type="match status" value="1"/>
</dbReference>
<dbReference type="AlphaFoldDB" id="A0A543KFZ1"/>
<feature type="domain" description="ABC3 transporter permease C-terminal" evidence="7">
    <location>
        <begin position="723"/>
        <end position="830"/>
    </location>
</feature>
<feature type="transmembrane region" description="Helical" evidence="6">
    <location>
        <begin position="355"/>
        <end position="376"/>
    </location>
</feature>
<feature type="transmembrane region" description="Helical" evidence="6">
    <location>
        <begin position="762"/>
        <end position="788"/>
    </location>
</feature>
<reference evidence="8 9" key="1">
    <citation type="submission" date="2019-06" db="EMBL/GenBank/DDBJ databases">
        <title>Genomic Encyclopedia of Archaeal and Bacterial Type Strains, Phase II (KMG-II): from individual species to whole genera.</title>
        <authorList>
            <person name="Goeker M."/>
        </authorList>
    </citation>
    <scope>NUCLEOTIDE SEQUENCE [LARGE SCALE GENOMIC DNA]</scope>
    <source>
        <strain evidence="8 9">DSM 18423</strain>
    </source>
</reference>
<gene>
    <name evidence="8" type="ORF">BD293_2654</name>
</gene>
<evidence type="ECO:0000313" key="8">
    <source>
        <dbReference type="EMBL" id="TQM93999.1"/>
    </source>
</evidence>
<dbReference type="PANTHER" id="PTHR30287">
    <property type="entry name" value="MEMBRANE COMPONENT OF PREDICTED ABC SUPERFAMILY METABOLITE UPTAKE TRANSPORTER"/>
    <property type="match status" value="1"/>
</dbReference>
<evidence type="ECO:0000256" key="6">
    <source>
        <dbReference type="SAM" id="Phobius"/>
    </source>
</evidence>
<dbReference type="GO" id="GO:0005886">
    <property type="term" value="C:plasma membrane"/>
    <property type="evidence" value="ECO:0007669"/>
    <property type="project" value="UniProtKB-SubCell"/>
</dbReference>
<feature type="transmembrane region" description="Helical" evidence="6">
    <location>
        <begin position="261"/>
        <end position="285"/>
    </location>
</feature>
<sequence length="843" mass="88850">MISVAWKIARRELRGGLRGFWVFLACLALGVGAIAAVGSVRGAIDDGLAREGATLLGGDAELRMTYRFATPEERDWLDGFAAQVSEIVDFRSMAVTGTGDTAERSVTQVKGVDAAYPLVGSIGLDPPIPLEQALEVQDGLPGGVMERILAERLGLEMGDTFRLGVQEFTLRAHITREPDGLGANFGFGPRTLVRSDALESAELLGPGTLYEVNYRLLLPDLSLDQARGIVTTQFDGAGVRWRDSRNAAPQIRNVIDRVSSFLVLVGLAGLAVGGVGVSAAVRTYLDGKTNVIATLKTLGAESRTIFAVYLMQIGVLTVIGLALGLALGAVVPFAVAPLVVDQIPVDLEITVQSRALIEAALYGALTALIFTLWPLARTEHVRAATIFRGVAESSKGWPRWPYLLVTLALVVGLVLVAAAFAAVPYLAYATAGGVIGALAVLSLAALGVRFLARRLARARALRGRTALRMAMGAIGNPREGATAVILSLGLGLTVLAAVGQIDSNLRRAITMDLPDRAPSYFFLDIQNTQIDGFLERLGEDENVDRVETAPMLRGVVSEINGIPSREHPNAGHWVLRGDRGISYSATIPDGTRLIAGDWWAEDYSGPPLVSFGAEQAADLGLGVGDNVTVNILGRNITAEIANLREVDFSTGGIGFVMVMSPEPMRSAPHTHIATVYALEAAEGAILRDLSNMFPNITAIRVREAAERVTEALSTMATATSYAALATLLTGFVVLIGAAAAGERARVYEAAVMKTLGASRAGILASFALRSVLMGAAAGLVALAAAALASWAVMRFVMESSYQFEPVSAIAIVVGGILATLLAGLAFALRPLAVRPAQTLRAQD</sequence>
<dbReference type="InterPro" id="IPR003838">
    <property type="entry name" value="ABC3_permease_C"/>
</dbReference>